<dbReference type="EMBL" id="JARDXE010000023">
    <property type="protein sequence ID" value="MDE8648948.1"/>
    <property type="molecule type" value="Genomic_DNA"/>
</dbReference>
<keyword evidence="1" id="KW-0175">Coiled coil</keyword>
<sequence length="154" mass="17804">MTDAPETLDEMHKQIADIQDKIRRLRRERMDTENTTPNPEPLSVAIRQAHRDRDAVVNPKVEDLRSRAGELTDAIDEVWASCDHIRWSLYRFDRTGVIARMSSYGKDTLNSLQQSLEEEAVMRTQTLESLEAQGVSEFPVPKPFAMYPANRREF</sequence>
<evidence type="ECO:0000313" key="2">
    <source>
        <dbReference type="EMBL" id="MDE8648948.1"/>
    </source>
</evidence>
<feature type="coiled-coil region" evidence="1">
    <location>
        <begin position="8"/>
        <end position="35"/>
    </location>
</feature>
<evidence type="ECO:0000256" key="1">
    <source>
        <dbReference type="SAM" id="Coils"/>
    </source>
</evidence>
<gene>
    <name evidence="2" type="ORF">PXH69_28655</name>
</gene>
<proteinExistence type="predicted"/>
<comment type="caution">
    <text evidence="2">The sequence shown here is derived from an EMBL/GenBank/DDBJ whole genome shotgun (WGS) entry which is preliminary data.</text>
</comment>
<name>A0AAW6LP33_RHOSG</name>
<dbReference type="RefSeq" id="WP_275232671.1">
    <property type="nucleotide sequence ID" value="NZ_JARDXE010000023.1"/>
</dbReference>
<accession>A0AAW6LP33</accession>
<reference evidence="2" key="1">
    <citation type="submission" date="2023-02" db="EMBL/GenBank/DDBJ databases">
        <title>A novel hydrolase synthesized by Rhodococcus erythropolis HQ is responsible for the detoxification of Zearalenone.</title>
        <authorList>
            <person name="Hu J."/>
            <person name="Xu J."/>
        </authorList>
    </citation>
    <scope>NUCLEOTIDE SEQUENCE</scope>
    <source>
        <strain evidence="2">HQ</strain>
    </source>
</reference>
<protein>
    <submittedName>
        <fullName evidence="2">Uncharacterized protein</fullName>
    </submittedName>
</protein>
<dbReference type="AlphaFoldDB" id="A0AAW6LP33"/>
<evidence type="ECO:0000313" key="3">
    <source>
        <dbReference type="Proteomes" id="UP001217325"/>
    </source>
</evidence>
<organism evidence="2 3">
    <name type="scientific">Rhodococcus qingshengii</name>
    <dbReference type="NCBI Taxonomy" id="334542"/>
    <lineage>
        <taxon>Bacteria</taxon>
        <taxon>Bacillati</taxon>
        <taxon>Actinomycetota</taxon>
        <taxon>Actinomycetes</taxon>
        <taxon>Mycobacteriales</taxon>
        <taxon>Nocardiaceae</taxon>
        <taxon>Rhodococcus</taxon>
        <taxon>Rhodococcus erythropolis group</taxon>
    </lineage>
</organism>
<dbReference type="Proteomes" id="UP001217325">
    <property type="component" value="Unassembled WGS sequence"/>
</dbReference>